<dbReference type="GO" id="GO:0004674">
    <property type="term" value="F:protein serine/threonine kinase activity"/>
    <property type="evidence" value="ECO:0007669"/>
    <property type="project" value="UniProtKB-KW"/>
</dbReference>
<evidence type="ECO:0000256" key="4">
    <source>
        <dbReference type="ARBA" id="ARBA00022741"/>
    </source>
</evidence>
<evidence type="ECO:0000256" key="1">
    <source>
        <dbReference type="ARBA" id="ARBA00012513"/>
    </source>
</evidence>
<evidence type="ECO:0000256" key="8">
    <source>
        <dbReference type="PROSITE-ProRule" id="PRU10141"/>
    </source>
</evidence>
<dbReference type="GO" id="GO:0005524">
    <property type="term" value="F:ATP binding"/>
    <property type="evidence" value="ECO:0007669"/>
    <property type="project" value="UniProtKB-UniRule"/>
</dbReference>
<comment type="caution">
    <text evidence="11">The sequence shown here is derived from an EMBL/GenBank/DDBJ whole genome shotgun (WGS) entry which is preliminary data.</text>
</comment>
<evidence type="ECO:0000256" key="9">
    <source>
        <dbReference type="SAM" id="MobiDB-lite"/>
    </source>
</evidence>
<evidence type="ECO:0000256" key="6">
    <source>
        <dbReference type="ARBA" id="ARBA00022840"/>
    </source>
</evidence>
<dbReference type="EC" id="2.7.11.1" evidence="1"/>
<evidence type="ECO:0000313" key="12">
    <source>
        <dbReference type="Proteomes" id="UP001328107"/>
    </source>
</evidence>
<dbReference type="PROSITE" id="PS50011">
    <property type="entry name" value="PROTEIN_KINASE_DOM"/>
    <property type="match status" value="1"/>
</dbReference>
<name>A0AAN5I748_9BILA</name>
<evidence type="ECO:0000256" key="2">
    <source>
        <dbReference type="ARBA" id="ARBA00022527"/>
    </source>
</evidence>
<keyword evidence="4 8" id="KW-0547">Nucleotide-binding</keyword>
<dbReference type="Gene3D" id="3.30.200.20">
    <property type="entry name" value="Phosphorylase Kinase, domain 1"/>
    <property type="match status" value="1"/>
</dbReference>
<feature type="compositionally biased region" description="Basic and acidic residues" evidence="9">
    <location>
        <begin position="263"/>
        <end position="297"/>
    </location>
</feature>
<feature type="compositionally biased region" description="Basic residues" evidence="9">
    <location>
        <begin position="53"/>
        <end position="72"/>
    </location>
</feature>
<dbReference type="Proteomes" id="UP001328107">
    <property type="component" value="Unassembled WGS sequence"/>
</dbReference>
<dbReference type="SUPFAM" id="SSF56112">
    <property type="entry name" value="Protein kinase-like (PK-like)"/>
    <property type="match status" value="1"/>
</dbReference>
<protein>
    <recommendedName>
        <fullName evidence="1">non-specific serine/threonine protein kinase</fullName>
        <ecNumber evidence="1">2.7.11.1</ecNumber>
    </recommendedName>
</protein>
<comment type="similarity">
    <text evidence="7">Belongs to the protein kinase superfamily. CMGC Ser/Thr protein kinase family.</text>
</comment>
<dbReference type="PANTHER" id="PTHR24058:SF103">
    <property type="entry name" value="SERINE_THREONINE-PROTEIN KINASE PRP4 HOMOLOG"/>
    <property type="match status" value="1"/>
</dbReference>
<keyword evidence="2" id="KW-0723">Serine/threonine-protein kinase</keyword>
<accession>A0AAN5I748</accession>
<keyword evidence="6 8" id="KW-0067">ATP-binding</keyword>
<feature type="compositionally biased region" description="Basic and acidic residues" evidence="9">
    <location>
        <begin position="308"/>
        <end position="326"/>
    </location>
</feature>
<sequence length="800" mass="93784">MADLVPKKDDAALSSEEEGEMRDGSEEDVKMEEMEEGKAAKRKHSDDEEEGVKKKKKKKEKKHKKDKKKKKDKEKEKEKGKEKEAKEKDDEKSHGRDEEVKKSHSDDRSRRSPSDTRVSSERRKETRADSKDRVRERTRSPRRDDRKDDRRAESRERARDRTRSPRREERREDRREDSRERVRNRSRSPRRDDRREVKRADSKDRIRNRTRSPRRDDRREDQRDRRRYSRSPARRETSRRDYSRRRTPSRDSRDHRDDRRRRSSNDGRRRDRSDERRKSKNGDEKRERSESPPKIDPEWTMDSDDDEEKKIEEMRKRRQEMAKKTAIENQSLQGTPQAETEDSEVEEELLKEGEALLGRDREMRSESPCTSGTDSPMDFIKELEEKRKMTGLDGTLTEEEPEKKDEKTEDEKNENEKKEEKADNKKAMEFDMFAEHVEIEEITPAVAVLESVDATNLSLKDNWDDAEGYYRVRGGEVLDGRYRVFGVVGNGVFGNVVRCADLERKTTVAIKIARNHDTMRKAGIKEAQMIRKLNEADRGDKMHCLQMHTTFDHHNHLCLVFENQSMNLRELLKKYGVKVGLSLSAVRRYSRQLLLALKLLKKCGIVHADIKPDNILVNETKSAIKLCDFGTSGTISEQQLAPLLVSRFYRAPEIMMGILHDYSIDLWSVAVTLYELYTGKIMFSGDDNNHMLKLFSDVKGPYPNKLVRKGAFKDEHFDSNCNLLYHEKDKVTLRDKITVLTNIRASRNLEEELVGNQRLNAESKGVVKEFANLLDKLLIVDHTKRMTVGEALNHPFIKGP</sequence>
<feature type="binding site" evidence="8">
    <location>
        <position position="511"/>
    </location>
    <ligand>
        <name>ATP</name>
        <dbReference type="ChEBI" id="CHEBI:30616"/>
    </ligand>
</feature>
<proteinExistence type="inferred from homology"/>
<feature type="compositionally biased region" description="Basic and acidic residues" evidence="9">
    <location>
        <begin position="21"/>
        <end position="39"/>
    </location>
</feature>
<dbReference type="InterPro" id="IPR017441">
    <property type="entry name" value="Protein_kinase_ATP_BS"/>
</dbReference>
<dbReference type="Gene3D" id="1.10.510.10">
    <property type="entry name" value="Transferase(Phosphotransferase) domain 1"/>
    <property type="match status" value="1"/>
</dbReference>
<dbReference type="PANTHER" id="PTHR24058">
    <property type="entry name" value="DUAL SPECIFICITY PROTEIN KINASE"/>
    <property type="match status" value="1"/>
</dbReference>
<evidence type="ECO:0000256" key="7">
    <source>
        <dbReference type="ARBA" id="ARBA00023596"/>
    </source>
</evidence>
<feature type="compositionally biased region" description="Basic and acidic residues" evidence="9">
    <location>
        <begin position="379"/>
        <end position="390"/>
    </location>
</feature>
<feature type="compositionally biased region" description="Basic and acidic residues" evidence="9">
    <location>
        <begin position="401"/>
        <end position="423"/>
    </location>
</feature>
<gene>
    <name evidence="11" type="ORF">PMAYCL1PPCAC_25063</name>
</gene>
<feature type="compositionally biased region" description="Basic and acidic residues" evidence="9">
    <location>
        <begin position="248"/>
        <end position="257"/>
    </location>
</feature>
<evidence type="ECO:0000259" key="10">
    <source>
        <dbReference type="PROSITE" id="PS50011"/>
    </source>
</evidence>
<feature type="compositionally biased region" description="Basic and acidic residues" evidence="9">
    <location>
        <begin position="348"/>
        <end position="365"/>
    </location>
</feature>
<dbReference type="SMART" id="SM00220">
    <property type="entry name" value="S_TKc"/>
    <property type="match status" value="1"/>
</dbReference>
<organism evidence="11 12">
    <name type="scientific">Pristionchus mayeri</name>
    <dbReference type="NCBI Taxonomy" id="1317129"/>
    <lineage>
        <taxon>Eukaryota</taxon>
        <taxon>Metazoa</taxon>
        <taxon>Ecdysozoa</taxon>
        <taxon>Nematoda</taxon>
        <taxon>Chromadorea</taxon>
        <taxon>Rhabditida</taxon>
        <taxon>Rhabditina</taxon>
        <taxon>Diplogasteromorpha</taxon>
        <taxon>Diplogasteroidea</taxon>
        <taxon>Neodiplogasteridae</taxon>
        <taxon>Pristionchus</taxon>
    </lineage>
</organism>
<evidence type="ECO:0000313" key="11">
    <source>
        <dbReference type="EMBL" id="GMR54868.1"/>
    </source>
</evidence>
<dbReference type="InterPro" id="IPR008271">
    <property type="entry name" value="Ser/Thr_kinase_AS"/>
</dbReference>
<dbReference type="PROSITE" id="PS00107">
    <property type="entry name" value="PROTEIN_KINASE_ATP"/>
    <property type="match status" value="1"/>
</dbReference>
<keyword evidence="12" id="KW-1185">Reference proteome</keyword>
<dbReference type="FunFam" id="1.10.510.10:FF:000078">
    <property type="entry name" value="Serine/threonine-protein kinase PRP4 homolog"/>
    <property type="match status" value="1"/>
</dbReference>
<dbReference type="Pfam" id="PF00069">
    <property type="entry name" value="Pkinase"/>
    <property type="match status" value="1"/>
</dbReference>
<reference evidence="12" key="1">
    <citation type="submission" date="2022-10" db="EMBL/GenBank/DDBJ databases">
        <title>Genome assembly of Pristionchus species.</title>
        <authorList>
            <person name="Yoshida K."/>
            <person name="Sommer R.J."/>
        </authorList>
    </citation>
    <scope>NUCLEOTIDE SEQUENCE [LARGE SCALE GENOMIC DNA]</scope>
    <source>
        <strain evidence="12">RS5460</strain>
    </source>
</reference>
<dbReference type="PROSITE" id="PS00108">
    <property type="entry name" value="PROTEIN_KINASE_ST"/>
    <property type="match status" value="1"/>
</dbReference>
<keyword evidence="3" id="KW-0808">Transferase</keyword>
<dbReference type="EMBL" id="BTRK01000005">
    <property type="protein sequence ID" value="GMR54868.1"/>
    <property type="molecule type" value="Genomic_DNA"/>
</dbReference>
<feature type="domain" description="Protein kinase" evidence="10">
    <location>
        <begin position="482"/>
        <end position="797"/>
    </location>
</feature>
<feature type="compositionally biased region" description="Polar residues" evidence="9">
    <location>
        <begin position="327"/>
        <end position="338"/>
    </location>
</feature>
<keyword evidence="5" id="KW-0418">Kinase</keyword>
<feature type="compositionally biased region" description="Basic and acidic residues" evidence="9">
    <location>
        <begin position="1"/>
        <end position="11"/>
    </location>
</feature>
<evidence type="ECO:0000256" key="5">
    <source>
        <dbReference type="ARBA" id="ARBA00022777"/>
    </source>
</evidence>
<dbReference type="InterPro" id="IPR011009">
    <property type="entry name" value="Kinase-like_dom_sf"/>
</dbReference>
<dbReference type="AlphaFoldDB" id="A0AAN5I748"/>
<feature type="region of interest" description="Disordered" evidence="9">
    <location>
        <begin position="1"/>
        <end position="423"/>
    </location>
</feature>
<dbReference type="InterPro" id="IPR000719">
    <property type="entry name" value="Prot_kinase_dom"/>
</dbReference>
<evidence type="ECO:0000256" key="3">
    <source>
        <dbReference type="ARBA" id="ARBA00022679"/>
    </source>
</evidence>
<feature type="compositionally biased region" description="Basic and acidic residues" evidence="9">
    <location>
        <begin position="73"/>
        <end position="224"/>
    </location>
</feature>
<dbReference type="InterPro" id="IPR050494">
    <property type="entry name" value="Ser_Thr_dual-spec_kinase"/>
</dbReference>